<keyword evidence="1" id="KW-0812">Transmembrane</keyword>
<proteinExistence type="predicted"/>
<accession>A0A480HTM0</accession>
<protein>
    <submittedName>
        <fullName evidence="2">60S ribosomal protein L13 isoform X1</fullName>
    </submittedName>
</protein>
<feature type="transmembrane region" description="Helical" evidence="1">
    <location>
        <begin position="6"/>
        <end position="22"/>
    </location>
</feature>
<feature type="transmembrane region" description="Helical" evidence="1">
    <location>
        <begin position="43"/>
        <end position="63"/>
    </location>
</feature>
<keyword evidence="1" id="KW-1133">Transmembrane helix</keyword>
<dbReference type="EMBL" id="DQIR01072587">
    <property type="protein sequence ID" value="HDA28063.1"/>
    <property type="molecule type" value="Transcribed_RNA"/>
</dbReference>
<organism evidence="2">
    <name type="scientific">Sus scrofa</name>
    <name type="common">Pig</name>
    <dbReference type="NCBI Taxonomy" id="9823"/>
    <lineage>
        <taxon>Eukaryota</taxon>
        <taxon>Metazoa</taxon>
        <taxon>Chordata</taxon>
        <taxon>Craniata</taxon>
        <taxon>Vertebrata</taxon>
        <taxon>Euteleostomi</taxon>
        <taxon>Mammalia</taxon>
        <taxon>Eutheria</taxon>
        <taxon>Laurasiatheria</taxon>
        <taxon>Artiodactyla</taxon>
        <taxon>Suina</taxon>
        <taxon>Suidae</taxon>
        <taxon>Sus</taxon>
    </lineage>
</organism>
<dbReference type="EMBL" id="DQIR01067495">
    <property type="protein sequence ID" value="HDA22971.1"/>
    <property type="molecule type" value="Transcribed_RNA"/>
</dbReference>
<reference evidence="2" key="1">
    <citation type="journal article" date="2019" name="PeerJ">
        <title>Genes of the pig, Sus scrofa, reconstructed with EvidentialGene.</title>
        <authorList>
            <person name="Gilbert D.G."/>
        </authorList>
    </citation>
    <scope>NUCLEOTIDE SEQUENCE</scope>
</reference>
<keyword evidence="2" id="KW-0687">Ribonucleoprotein</keyword>
<evidence type="ECO:0000256" key="1">
    <source>
        <dbReference type="SAM" id="Phobius"/>
    </source>
</evidence>
<dbReference type="GO" id="GO:0005840">
    <property type="term" value="C:ribosome"/>
    <property type="evidence" value="ECO:0007669"/>
    <property type="project" value="UniProtKB-KW"/>
</dbReference>
<evidence type="ECO:0000313" key="2">
    <source>
        <dbReference type="EMBL" id="HDA28063.1"/>
    </source>
</evidence>
<sequence>MPTALYFFFSTSCSAASLALFARIPKSRALARAMRRLAKALKFFSSSVMTLAFSLLYTFRMGMTGPVSWVANLSSSAELSPFLGAEGFLGKRMSLERYSLSRCTLACRDSVHLFRRRGSTEIPMVRATFLWMPATLSSSRLKPLPARTFVWYRTVGHLTTGRSGPDAGRGAMRRALACRALRLRILRAGWLNHVATRRCQSLWKWGFRIMPFLLGAMAAADEPPRRAHGREKEGESQRTLGWYWAQPIRRADH</sequence>
<name>A0A480HTM0_PIG</name>
<keyword evidence="1" id="KW-0472">Membrane</keyword>
<dbReference type="AlphaFoldDB" id="A0A480HTM0"/>
<keyword evidence="2" id="KW-0689">Ribosomal protein</keyword>
<dbReference type="EMBL" id="DQIR01067371">
    <property type="protein sequence ID" value="HDA22847.1"/>
    <property type="molecule type" value="Transcribed_RNA"/>
</dbReference>